<dbReference type="Gene3D" id="4.10.280.10">
    <property type="entry name" value="Helix-loop-helix DNA-binding domain"/>
    <property type="match status" value="1"/>
</dbReference>
<organism evidence="8">
    <name type="scientific">Eucalyptus grandis</name>
    <name type="common">Flooded gum</name>
    <dbReference type="NCBI Taxonomy" id="71139"/>
    <lineage>
        <taxon>Eukaryota</taxon>
        <taxon>Viridiplantae</taxon>
        <taxon>Streptophyta</taxon>
        <taxon>Embryophyta</taxon>
        <taxon>Tracheophyta</taxon>
        <taxon>Spermatophyta</taxon>
        <taxon>Magnoliopsida</taxon>
        <taxon>eudicotyledons</taxon>
        <taxon>Gunneridae</taxon>
        <taxon>Pentapetalae</taxon>
        <taxon>rosids</taxon>
        <taxon>malvids</taxon>
        <taxon>Myrtales</taxon>
        <taxon>Myrtaceae</taxon>
        <taxon>Myrtoideae</taxon>
        <taxon>Eucalypteae</taxon>
        <taxon>Eucalyptus</taxon>
    </lineage>
</organism>
<dbReference type="GO" id="GO:0046983">
    <property type="term" value="F:protein dimerization activity"/>
    <property type="evidence" value="ECO:0007669"/>
    <property type="project" value="InterPro"/>
</dbReference>
<dbReference type="InterPro" id="IPR011598">
    <property type="entry name" value="bHLH_dom"/>
</dbReference>
<dbReference type="OrthoDB" id="2017571at2759"/>
<name>A0A059BUM9_EUCGR</name>
<evidence type="ECO:0000256" key="4">
    <source>
        <dbReference type="ARBA" id="ARBA00023163"/>
    </source>
</evidence>
<sequence>MEDFGWPRSVQVADNLTSLWSINQQQNNNGSFNTKSKSNSCGFSGGGNTDHHHHLLVELAGTFKNNSDNIELQKVKQIANSSPEIMPHPVAPPMMEEPMGVFSNSAVELSPCLVSNFCSMNTFTAAPPIAKNVGVSSELDCFLSGTNHNTIDADTSIEEDSIVSNVIFSESGSFWSNFANTSSARTAVSTGESDHMHHHPSHEANMASGHTSADKAANGTTSFFSKRKNVNFGNMNNPFEPDSHAGGGFKLVSEVPSRPNKRPRSQKQIFTTPTTSSSSKNMNFQQQPSSSGSYSSVDQEPDPEVIAQMKEMIYQAAAFRPVNLGFEAVEKPRRKNVRISSDPQTVAARQRREKISERIRVLQMLVPGGSKMDTASMLDEAASYLKFLQSQVKALESFAKDNNNSFAFSSLPFGHSFVPMQSHHHDLQNPFVNPFHPH</sequence>
<evidence type="ECO:0000256" key="1">
    <source>
        <dbReference type="ARBA" id="ARBA00004123"/>
    </source>
</evidence>
<dbReference type="GO" id="GO:0003700">
    <property type="term" value="F:DNA-binding transcription factor activity"/>
    <property type="evidence" value="ECO:0007669"/>
    <property type="project" value="InterPro"/>
</dbReference>
<evidence type="ECO:0000313" key="8">
    <source>
        <dbReference type="EMBL" id="KCW69699.1"/>
    </source>
</evidence>
<proteinExistence type="predicted"/>
<dbReference type="KEGG" id="egr:104449938"/>
<evidence type="ECO:0000256" key="5">
    <source>
        <dbReference type="ARBA" id="ARBA00023242"/>
    </source>
</evidence>
<dbReference type="FunCoup" id="A0A059BUM9">
    <property type="interactions" value="85"/>
</dbReference>
<dbReference type="PANTHER" id="PTHR45914">
    <property type="entry name" value="TRANSCRIPTION FACTOR HEC3-RELATED"/>
    <property type="match status" value="1"/>
</dbReference>
<evidence type="ECO:0000259" key="7">
    <source>
        <dbReference type="PROSITE" id="PS50888"/>
    </source>
</evidence>
<keyword evidence="5" id="KW-0539">Nucleus</keyword>
<gene>
    <name evidence="8" type="ORF">EUGRSUZ_F03093</name>
</gene>
<evidence type="ECO:0000256" key="2">
    <source>
        <dbReference type="ARBA" id="ARBA00023015"/>
    </source>
</evidence>
<dbReference type="AlphaFoldDB" id="A0A059BUM9"/>
<dbReference type="Gramene" id="KCW69699">
    <property type="protein sequence ID" value="KCW69699"/>
    <property type="gene ID" value="EUGRSUZ_F03093"/>
</dbReference>
<dbReference type="PANTHER" id="PTHR45914:SF12">
    <property type="entry name" value="TRANSCRIPTION FACTOR BHLH87"/>
    <property type="match status" value="1"/>
</dbReference>
<dbReference type="eggNOG" id="ENOG502QR69">
    <property type="taxonomic scope" value="Eukaryota"/>
</dbReference>
<evidence type="ECO:0000256" key="6">
    <source>
        <dbReference type="SAM" id="MobiDB-lite"/>
    </source>
</evidence>
<evidence type="ECO:0000256" key="3">
    <source>
        <dbReference type="ARBA" id="ARBA00023125"/>
    </source>
</evidence>
<feature type="region of interest" description="Disordered" evidence="6">
    <location>
        <begin position="186"/>
        <end position="217"/>
    </location>
</feature>
<dbReference type="Pfam" id="PF00010">
    <property type="entry name" value="HLH"/>
    <property type="match status" value="1"/>
</dbReference>
<dbReference type="SMART" id="SM00353">
    <property type="entry name" value="HLH"/>
    <property type="match status" value="1"/>
</dbReference>
<accession>A0A059BUM9</accession>
<keyword evidence="4" id="KW-0804">Transcription</keyword>
<dbReference type="GO" id="GO:0005634">
    <property type="term" value="C:nucleus"/>
    <property type="evidence" value="ECO:0007669"/>
    <property type="project" value="UniProtKB-SubCell"/>
</dbReference>
<keyword evidence="2" id="KW-0805">Transcription regulation</keyword>
<comment type="subcellular location">
    <subcellularLocation>
        <location evidence="1">Nucleus</location>
    </subcellularLocation>
</comment>
<feature type="compositionally biased region" description="Polar residues" evidence="6">
    <location>
        <begin position="266"/>
        <end position="288"/>
    </location>
</feature>
<reference evidence="8" key="1">
    <citation type="submission" date="2013-07" db="EMBL/GenBank/DDBJ databases">
        <title>The genome of Eucalyptus grandis.</title>
        <authorList>
            <person name="Schmutz J."/>
            <person name="Hayes R."/>
            <person name="Myburg A."/>
            <person name="Tuskan G."/>
            <person name="Grattapaglia D."/>
            <person name="Rokhsar D.S."/>
        </authorList>
    </citation>
    <scope>NUCLEOTIDE SEQUENCE</scope>
    <source>
        <tissue evidence="8">Leaf extractions</tissue>
    </source>
</reference>
<dbReference type="InterPro" id="IPR036638">
    <property type="entry name" value="HLH_DNA-bd_sf"/>
</dbReference>
<dbReference type="InParanoid" id="A0A059BUM9"/>
<feature type="domain" description="BHLH" evidence="7">
    <location>
        <begin position="339"/>
        <end position="388"/>
    </location>
</feature>
<feature type="region of interest" description="Disordered" evidence="6">
    <location>
        <begin position="234"/>
        <end position="300"/>
    </location>
</feature>
<dbReference type="InterPro" id="IPR045843">
    <property type="entry name" value="IND-like"/>
</dbReference>
<dbReference type="GO" id="GO:0003677">
    <property type="term" value="F:DNA binding"/>
    <property type="evidence" value="ECO:0007669"/>
    <property type="project" value="UniProtKB-KW"/>
</dbReference>
<keyword evidence="3" id="KW-0238">DNA-binding</keyword>
<dbReference type="PROSITE" id="PS50888">
    <property type="entry name" value="BHLH"/>
    <property type="match status" value="1"/>
</dbReference>
<protein>
    <recommendedName>
        <fullName evidence="7">BHLH domain-containing protein</fullName>
    </recommendedName>
</protein>
<dbReference type="STRING" id="71139.A0A059BUM9"/>
<dbReference type="EMBL" id="KK198758">
    <property type="protein sequence ID" value="KCW69699.1"/>
    <property type="molecule type" value="Genomic_DNA"/>
</dbReference>
<dbReference type="SUPFAM" id="SSF47459">
    <property type="entry name" value="HLH, helix-loop-helix DNA-binding domain"/>
    <property type="match status" value="1"/>
</dbReference>
<dbReference type="CDD" id="cd11454">
    <property type="entry name" value="bHLH_AtIND_like"/>
    <property type="match status" value="1"/>
</dbReference>